<organism evidence="2">
    <name type="scientific">marine metagenome</name>
    <dbReference type="NCBI Taxonomy" id="408172"/>
    <lineage>
        <taxon>unclassified sequences</taxon>
        <taxon>metagenomes</taxon>
        <taxon>ecological metagenomes</taxon>
    </lineage>
</organism>
<dbReference type="PROSITE" id="PS00018">
    <property type="entry name" value="EF_HAND_1"/>
    <property type="match status" value="1"/>
</dbReference>
<dbReference type="Pfam" id="PF00656">
    <property type="entry name" value="Peptidase_C14"/>
    <property type="match status" value="1"/>
</dbReference>
<dbReference type="InterPro" id="IPR011600">
    <property type="entry name" value="Pept_C14_caspase"/>
</dbReference>
<dbReference type="AlphaFoldDB" id="A0A382G2I9"/>
<dbReference type="PANTHER" id="PTHR48104:SF30">
    <property type="entry name" value="METACASPASE-1"/>
    <property type="match status" value="1"/>
</dbReference>
<proteinExistence type="predicted"/>
<dbReference type="InterPro" id="IPR018247">
    <property type="entry name" value="EF_Hand_1_Ca_BS"/>
</dbReference>
<feature type="non-terminal residue" evidence="2">
    <location>
        <position position="322"/>
    </location>
</feature>
<evidence type="ECO:0000259" key="1">
    <source>
        <dbReference type="Pfam" id="PF00656"/>
    </source>
</evidence>
<dbReference type="GO" id="GO:0004197">
    <property type="term" value="F:cysteine-type endopeptidase activity"/>
    <property type="evidence" value="ECO:0007669"/>
    <property type="project" value="InterPro"/>
</dbReference>
<sequence>MVKYIQYWLVFIHLGFAVDLKTSDVYDNSWALIVGINDYEHVRGLNYAVEDALAMKNMLINVYGFTRKNVRVLTNGEATGSNIKKELHSLVKSVGENDRVVFYFAGHGETETLGLEGGDMGFLIPADGDAEDLYLTAIPMDELKRISDWSKAKHMLFLVDACYGGLAAMNTRSLASTSPNYLDNITEDISRQIITAGGKEEQVVEKDEWEHSAFTKNLLSGLKEKRADYNDDGIITGAEIGMYVQEKVSLDTDNFQTPQMRRFTAHEGEIIFITKGEKKEEQEKELDYQQILQAMVLQMSQQTQNQNNQIQVNDNQRVVKPG</sequence>
<dbReference type="EMBL" id="UINC01053001">
    <property type="protein sequence ID" value="SVB68995.1"/>
    <property type="molecule type" value="Genomic_DNA"/>
</dbReference>
<feature type="domain" description="Peptidase C14 caspase" evidence="1">
    <location>
        <begin position="30"/>
        <end position="311"/>
    </location>
</feature>
<dbReference type="InterPro" id="IPR050452">
    <property type="entry name" value="Metacaspase"/>
</dbReference>
<accession>A0A382G2I9</accession>
<dbReference type="InterPro" id="IPR029030">
    <property type="entry name" value="Caspase-like_dom_sf"/>
</dbReference>
<name>A0A382G2I9_9ZZZZ</name>
<dbReference type="GO" id="GO:0005737">
    <property type="term" value="C:cytoplasm"/>
    <property type="evidence" value="ECO:0007669"/>
    <property type="project" value="TreeGrafter"/>
</dbReference>
<reference evidence="2" key="1">
    <citation type="submission" date="2018-05" db="EMBL/GenBank/DDBJ databases">
        <authorList>
            <person name="Lanie J.A."/>
            <person name="Ng W.-L."/>
            <person name="Kazmierczak K.M."/>
            <person name="Andrzejewski T.M."/>
            <person name="Davidsen T.M."/>
            <person name="Wayne K.J."/>
            <person name="Tettelin H."/>
            <person name="Glass J.I."/>
            <person name="Rusch D."/>
            <person name="Podicherti R."/>
            <person name="Tsui H.-C.T."/>
            <person name="Winkler M.E."/>
        </authorList>
    </citation>
    <scope>NUCLEOTIDE SEQUENCE</scope>
</reference>
<dbReference type="Gene3D" id="3.40.50.1460">
    <property type="match status" value="1"/>
</dbReference>
<dbReference type="SUPFAM" id="SSF52129">
    <property type="entry name" value="Caspase-like"/>
    <property type="match status" value="1"/>
</dbReference>
<protein>
    <recommendedName>
        <fullName evidence="1">Peptidase C14 caspase domain-containing protein</fullName>
    </recommendedName>
</protein>
<dbReference type="PANTHER" id="PTHR48104">
    <property type="entry name" value="METACASPASE-4"/>
    <property type="match status" value="1"/>
</dbReference>
<dbReference type="GO" id="GO:0006508">
    <property type="term" value="P:proteolysis"/>
    <property type="evidence" value="ECO:0007669"/>
    <property type="project" value="InterPro"/>
</dbReference>
<gene>
    <name evidence="2" type="ORF">METZ01_LOCUS221849</name>
</gene>
<evidence type="ECO:0000313" key="2">
    <source>
        <dbReference type="EMBL" id="SVB68995.1"/>
    </source>
</evidence>